<dbReference type="PANTHER" id="PTHR39550">
    <property type="entry name" value="SLL0658 PROTEIN"/>
    <property type="match status" value="1"/>
</dbReference>
<name>A0ABZ0RIC2_9BACT</name>
<evidence type="ECO:0008006" key="3">
    <source>
        <dbReference type="Google" id="ProtNLM"/>
    </source>
</evidence>
<dbReference type="Gene3D" id="3.40.50.1010">
    <property type="entry name" value="5'-nuclease"/>
    <property type="match status" value="1"/>
</dbReference>
<dbReference type="Pfam" id="PF11848">
    <property type="entry name" value="DUF3368"/>
    <property type="match status" value="1"/>
</dbReference>
<protein>
    <recommendedName>
        <fullName evidence="3">PIN domain-containing protein</fullName>
    </recommendedName>
</protein>
<proteinExistence type="predicted"/>
<keyword evidence="2" id="KW-1185">Reference proteome</keyword>
<gene>
    <name evidence="1" type="ORF">SH580_17515</name>
</gene>
<dbReference type="EMBL" id="CP138858">
    <property type="protein sequence ID" value="WPJ95223.1"/>
    <property type="molecule type" value="Genomic_DNA"/>
</dbReference>
<sequence>MIDLIDCGLFELFFRLELEVITTSLVLNEINETEQKRVCKAMIAQDALHVVEIGTLDYLRLQSLELPGLSVPDRSVLKLAEEREASLLTGDGKLRRTAESASVEVCGILWVFDQLVSVALLSHSDAHDKLSQLSEKNPRLPKREIERRLLNWAG</sequence>
<reference evidence="1 2" key="1">
    <citation type="submission" date="2023-11" db="EMBL/GenBank/DDBJ databases">
        <title>Coraliomargarita sp. nov., isolated from marine algae.</title>
        <authorList>
            <person name="Lee J.K."/>
            <person name="Baek J.H."/>
            <person name="Kim J.M."/>
            <person name="Choi D.G."/>
            <person name="Jeon C.O."/>
        </authorList>
    </citation>
    <scope>NUCLEOTIDE SEQUENCE [LARGE SCALE GENOMIC DNA]</scope>
    <source>
        <strain evidence="1 2">J2-16</strain>
    </source>
</reference>
<dbReference type="InterPro" id="IPR021799">
    <property type="entry name" value="PIN-like_prokaryotic"/>
</dbReference>
<dbReference type="SUPFAM" id="SSF88723">
    <property type="entry name" value="PIN domain-like"/>
    <property type="match status" value="1"/>
</dbReference>
<dbReference type="PANTHER" id="PTHR39550:SF1">
    <property type="entry name" value="SLL0658 PROTEIN"/>
    <property type="match status" value="1"/>
</dbReference>
<dbReference type="RefSeq" id="WP_319832116.1">
    <property type="nucleotide sequence ID" value="NZ_CP138858.1"/>
</dbReference>
<evidence type="ECO:0000313" key="2">
    <source>
        <dbReference type="Proteomes" id="UP001324993"/>
    </source>
</evidence>
<organism evidence="1 2">
    <name type="scientific">Coraliomargarita algicola</name>
    <dbReference type="NCBI Taxonomy" id="3092156"/>
    <lineage>
        <taxon>Bacteria</taxon>
        <taxon>Pseudomonadati</taxon>
        <taxon>Verrucomicrobiota</taxon>
        <taxon>Opitutia</taxon>
        <taxon>Puniceicoccales</taxon>
        <taxon>Coraliomargaritaceae</taxon>
        <taxon>Coraliomargarita</taxon>
    </lineage>
</organism>
<evidence type="ECO:0000313" key="1">
    <source>
        <dbReference type="EMBL" id="WPJ95223.1"/>
    </source>
</evidence>
<dbReference type="Proteomes" id="UP001324993">
    <property type="component" value="Chromosome"/>
</dbReference>
<accession>A0ABZ0RIC2</accession>
<dbReference type="InterPro" id="IPR029060">
    <property type="entry name" value="PIN-like_dom_sf"/>
</dbReference>